<comment type="caution">
    <text evidence="3">The sequence shown here is derived from an EMBL/GenBank/DDBJ whole genome shotgun (WGS) entry which is preliminary data.</text>
</comment>
<dbReference type="PANTHER" id="PTHR46825:SF9">
    <property type="entry name" value="BETA-LACTAMASE-RELATED DOMAIN-CONTAINING PROTEIN"/>
    <property type="match status" value="1"/>
</dbReference>
<reference evidence="3" key="2">
    <citation type="submission" date="2024-05" db="EMBL/GenBank/DDBJ databases">
        <title>Rhodohalobacter halophilus gen. nov., sp. nov., a moderately halophilic member of the family Balneolaceae.</title>
        <authorList>
            <person name="Xia J."/>
        </authorList>
    </citation>
    <scope>NUCLEOTIDE SEQUENCE</scope>
    <source>
        <strain evidence="3">WB101</strain>
    </source>
</reference>
<dbReference type="PANTHER" id="PTHR46825">
    <property type="entry name" value="D-ALANYL-D-ALANINE-CARBOXYPEPTIDASE/ENDOPEPTIDASE AMPH"/>
    <property type="match status" value="1"/>
</dbReference>
<dbReference type="SUPFAM" id="SSF56601">
    <property type="entry name" value="beta-lactamase/transpeptidase-like"/>
    <property type="match status" value="1"/>
</dbReference>
<dbReference type="RefSeq" id="WP_237853997.1">
    <property type="nucleotide sequence ID" value="NZ_JAKLWS010000011.1"/>
</dbReference>
<accession>A0ABS9KDI7</accession>
<feature type="chain" id="PRO_5045247777" evidence="1">
    <location>
        <begin position="20"/>
        <end position="554"/>
    </location>
</feature>
<dbReference type="Pfam" id="PF00144">
    <property type="entry name" value="Beta-lactamase"/>
    <property type="match status" value="1"/>
</dbReference>
<keyword evidence="4" id="KW-1185">Reference proteome</keyword>
<dbReference type="InterPro" id="IPR012338">
    <property type="entry name" value="Beta-lactam/transpept-like"/>
</dbReference>
<evidence type="ECO:0000256" key="1">
    <source>
        <dbReference type="SAM" id="SignalP"/>
    </source>
</evidence>
<keyword evidence="1" id="KW-0732">Signal</keyword>
<evidence type="ECO:0000313" key="4">
    <source>
        <dbReference type="Proteomes" id="UP001165366"/>
    </source>
</evidence>
<dbReference type="InterPro" id="IPR050491">
    <property type="entry name" value="AmpC-like"/>
</dbReference>
<evidence type="ECO:0000259" key="2">
    <source>
        <dbReference type="Pfam" id="PF00144"/>
    </source>
</evidence>
<sequence length="554" mass="62630">MKKHLLLLTLLLLNSSAFAQQISPESIDTIFSEWNQTDVPGGAVAVIQNGEIVFSEGYGLADMEHDIVINPSTVFYIGSVSKQFVTFSILLLEEQGKLDLDDEIQEFLPDFPKYEAPLTIRHFIHHTSGVRDYLTLMNLKGRSYLDHTEMEEAYELIKNQDELNFTPGERYLYSNSCYLMLAMIVEKAAGMSIKEFAEKEIFSPLGMDDTQFYDDITDLVKNRAFSYSNNDDGFDNLVSRFDLVGSGGIYSTVEDLYLWDQNFYDNQLGEGYQAIIDTMQTDGKLNNGESSEYAFALVNDTYRGLKTVSHSGSLAGYRAYYTRFPDQEFSVIILSNRSDGNPSSKAYQIADLYLSDQLETEQPLSSEQTESIEAPIPEPLNLDQVAGDYLVNASLLISFSVDQDSLMGYEHWNDAAYSLSHVEGNTYLANDGTEVTFTFKSLEDGQTSDLVINVNGNQMRGTRADIQDLSTDDLLSYSGLYYSTELDVNYELMLKEEKLHLKIGFNSPEELTPIPNDEFLVGNRMLRFERDQNGELEGFRLDAGRVTNLKFMKQ</sequence>
<reference evidence="3" key="1">
    <citation type="submission" date="2022-01" db="EMBL/GenBank/DDBJ databases">
        <authorList>
            <person name="Wang Y."/>
        </authorList>
    </citation>
    <scope>NUCLEOTIDE SEQUENCE</scope>
    <source>
        <strain evidence="3">WB101</strain>
    </source>
</reference>
<protein>
    <submittedName>
        <fullName evidence="3">Beta-lactamase family protein</fullName>
    </submittedName>
</protein>
<dbReference type="EMBL" id="JAKLWS010000011">
    <property type="protein sequence ID" value="MCG2588926.1"/>
    <property type="molecule type" value="Genomic_DNA"/>
</dbReference>
<feature type="domain" description="Beta-lactamase-related" evidence="2">
    <location>
        <begin position="34"/>
        <end position="345"/>
    </location>
</feature>
<feature type="signal peptide" evidence="1">
    <location>
        <begin position="1"/>
        <end position="19"/>
    </location>
</feature>
<organism evidence="3 4">
    <name type="scientific">Rhodohalobacter sulfatireducens</name>
    <dbReference type="NCBI Taxonomy" id="2911366"/>
    <lineage>
        <taxon>Bacteria</taxon>
        <taxon>Pseudomonadati</taxon>
        <taxon>Balneolota</taxon>
        <taxon>Balneolia</taxon>
        <taxon>Balneolales</taxon>
        <taxon>Balneolaceae</taxon>
        <taxon>Rhodohalobacter</taxon>
    </lineage>
</organism>
<gene>
    <name evidence="3" type="ORF">L6773_10130</name>
</gene>
<dbReference type="InterPro" id="IPR001466">
    <property type="entry name" value="Beta-lactam-related"/>
</dbReference>
<name>A0ABS9KDI7_9BACT</name>
<dbReference type="Proteomes" id="UP001165366">
    <property type="component" value="Unassembled WGS sequence"/>
</dbReference>
<evidence type="ECO:0000313" key="3">
    <source>
        <dbReference type="EMBL" id="MCG2588926.1"/>
    </source>
</evidence>
<dbReference type="Gene3D" id="3.40.710.10">
    <property type="entry name" value="DD-peptidase/beta-lactamase superfamily"/>
    <property type="match status" value="1"/>
</dbReference>
<proteinExistence type="predicted"/>